<keyword evidence="2" id="KW-0732">Signal</keyword>
<gene>
    <name evidence="4" type="ORF">NHX12_027036</name>
</gene>
<dbReference type="AlphaFoldDB" id="A0A9Q0EGJ9"/>
<dbReference type="EMBL" id="JANIIK010000043">
    <property type="protein sequence ID" value="KAJ3604985.1"/>
    <property type="molecule type" value="Genomic_DNA"/>
</dbReference>
<accession>A0A9Q0EGJ9</accession>
<feature type="signal peptide" evidence="2">
    <location>
        <begin position="1"/>
        <end position="20"/>
    </location>
</feature>
<feature type="chain" id="PRO_5040108784" description="TGFBR3/Endoglin-like N-terminal domain-containing protein" evidence="2">
    <location>
        <begin position="21"/>
        <end position="69"/>
    </location>
</feature>
<feature type="domain" description="TGFBR3/Endoglin-like N-terminal" evidence="3">
    <location>
        <begin position="39"/>
        <end position="66"/>
    </location>
</feature>
<dbReference type="Pfam" id="PF26060">
    <property type="entry name" value="TGFBR3_N"/>
    <property type="match status" value="1"/>
</dbReference>
<feature type="non-terminal residue" evidence="4">
    <location>
        <position position="1"/>
    </location>
</feature>
<dbReference type="Proteomes" id="UP001148018">
    <property type="component" value="Unassembled WGS sequence"/>
</dbReference>
<dbReference type="InterPro" id="IPR058899">
    <property type="entry name" value="TGFBR3/Endoglin-like_N"/>
</dbReference>
<keyword evidence="1" id="KW-0325">Glycoprotein</keyword>
<keyword evidence="5" id="KW-1185">Reference proteome</keyword>
<evidence type="ECO:0000256" key="1">
    <source>
        <dbReference type="ARBA" id="ARBA00023180"/>
    </source>
</evidence>
<name>A0A9Q0EGJ9_9TELE</name>
<evidence type="ECO:0000259" key="3">
    <source>
        <dbReference type="Pfam" id="PF26060"/>
    </source>
</evidence>
<reference evidence="4" key="1">
    <citation type="submission" date="2022-07" db="EMBL/GenBank/DDBJ databases">
        <title>Chromosome-level genome of Muraenolepis orangiensis.</title>
        <authorList>
            <person name="Kim J."/>
        </authorList>
    </citation>
    <scope>NUCLEOTIDE SEQUENCE</scope>
    <source>
        <strain evidence="4">KU_S4_2022</strain>
        <tissue evidence="4">Muscle</tissue>
    </source>
</reference>
<proteinExistence type="predicted"/>
<evidence type="ECO:0000256" key="2">
    <source>
        <dbReference type="SAM" id="SignalP"/>
    </source>
</evidence>
<evidence type="ECO:0000313" key="5">
    <source>
        <dbReference type="Proteomes" id="UP001148018"/>
    </source>
</evidence>
<comment type="caution">
    <text evidence="4">The sequence shown here is derived from an EMBL/GenBank/DDBJ whole genome shotgun (WGS) entry which is preliminary data.</text>
</comment>
<evidence type="ECO:0000313" key="4">
    <source>
        <dbReference type="EMBL" id="KAJ3604985.1"/>
    </source>
</evidence>
<sequence>MDRYYAVSLTLLLCVAVSSSATDRTCVPVAGGNPWVQVKDMPAGCWSSFLQDGKEEVHILSITFSPHVV</sequence>
<protein>
    <recommendedName>
        <fullName evidence="3">TGFBR3/Endoglin-like N-terminal domain-containing protein</fullName>
    </recommendedName>
</protein>
<organism evidence="4 5">
    <name type="scientific">Muraenolepis orangiensis</name>
    <name type="common">Patagonian moray cod</name>
    <dbReference type="NCBI Taxonomy" id="630683"/>
    <lineage>
        <taxon>Eukaryota</taxon>
        <taxon>Metazoa</taxon>
        <taxon>Chordata</taxon>
        <taxon>Craniata</taxon>
        <taxon>Vertebrata</taxon>
        <taxon>Euteleostomi</taxon>
        <taxon>Actinopterygii</taxon>
        <taxon>Neopterygii</taxon>
        <taxon>Teleostei</taxon>
        <taxon>Neoteleostei</taxon>
        <taxon>Acanthomorphata</taxon>
        <taxon>Zeiogadaria</taxon>
        <taxon>Gadariae</taxon>
        <taxon>Gadiformes</taxon>
        <taxon>Muraenolepidoidei</taxon>
        <taxon>Muraenolepididae</taxon>
        <taxon>Muraenolepis</taxon>
    </lineage>
</organism>